<name>A0A5P0YRU5_9ACTN</name>
<dbReference type="InterPro" id="IPR007278">
    <property type="entry name" value="DUF397"/>
</dbReference>
<reference evidence="2 3" key="1">
    <citation type="submission" date="2019-10" db="EMBL/GenBank/DDBJ databases">
        <title>Streptomyces sp. nov., a novel actinobacterium isolated from alkaline environment.</title>
        <authorList>
            <person name="Golinska P."/>
        </authorList>
    </citation>
    <scope>NUCLEOTIDE SEQUENCE [LARGE SCALE GENOMIC DNA]</scope>
    <source>
        <strain evidence="2 3">OF1</strain>
    </source>
</reference>
<evidence type="ECO:0000313" key="2">
    <source>
        <dbReference type="EMBL" id="MQS02327.1"/>
    </source>
</evidence>
<feature type="domain" description="DUF397" evidence="1">
    <location>
        <begin position="20"/>
        <end position="75"/>
    </location>
</feature>
<dbReference type="AlphaFoldDB" id="A0A5P0YRU5"/>
<dbReference type="Pfam" id="PF04149">
    <property type="entry name" value="DUF397"/>
    <property type="match status" value="1"/>
</dbReference>
<gene>
    <name evidence="2" type="ORF">FNX44_010650</name>
</gene>
<organism evidence="2 3">
    <name type="scientific">Streptomyces alkaliterrae</name>
    <dbReference type="NCBI Taxonomy" id="2213162"/>
    <lineage>
        <taxon>Bacteria</taxon>
        <taxon>Bacillati</taxon>
        <taxon>Actinomycetota</taxon>
        <taxon>Actinomycetes</taxon>
        <taxon>Kitasatosporales</taxon>
        <taxon>Streptomycetaceae</taxon>
        <taxon>Streptomyces</taxon>
    </lineage>
</organism>
<accession>A0A5P0YRU5</accession>
<sequence>MAMSEKIRPRALKQCPSSTLNWRKSTYSLDQGGDCVEVAKPSGDHVPVVHVRDSKATDGPILRFPPTAWTAFLSATV</sequence>
<proteinExistence type="predicted"/>
<keyword evidence="3" id="KW-1185">Reference proteome</keyword>
<dbReference type="Proteomes" id="UP000320857">
    <property type="component" value="Unassembled WGS sequence"/>
</dbReference>
<evidence type="ECO:0000313" key="3">
    <source>
        <dbReference type="Proteomes" id="UP000320857"/>
    </source>
</evidence>
<evidence type="ECO:0000259" key="1">
    <source>
        <dbReference type="Pfam" id="PF04149"/>
    </source>
</evidence>
<dbReference type="EMBL" id="VJYK02000084">
    <property type="protein sequence ID" value="MQS02327.1"/>
    <property type="molecule type" value="Genomic_DNA"/>
</dbReference>
<comment type="caution">
    <text evidence="2">The sequence shown here is derived from an EMBL/GenBank/DDBJ whole genome shotgun (WGS) entry which is preliminary data.</text>
</comment>
<protein>
    <submittedName>
        <fullName evidence="2">DUF397 domain-containing protein</fullName>
    </submittedName>
</protein>
<dbReference type="OrthoDB" id="4562195at2"/>